<protein>
    <submittedName>
        <fullName evidence="5">Histidine kinase</fullName>
    </submittedName>
</protein>
<feature type="domain" description="GAF" evidence="2">
    <location>
        <begin position="33"/>
        <end position="165"/>
    </location>
</feature>
<dbReference type="EMBL" id="LZDD01000002">
    <property type="protein sequence ID" value="OJF71963.1"/>
    <property type="molecule type" value="Genomic_DNA"/>
</dbReference>
<dbReference type="SUPFAM" id="SSF55781">
    <property type="entry name" value="GAF domain-like"/>
    <property type="match status" value="2"/>
</dbReference>
<dbReference type="AlphaFoldDB" id="A0A1L8MMI1"/>
<feature type="domain" description="PucR C-terminal helix-turn-helix" evidence="3">
    <location>
        <begin position="665"/>
        <end position="722"/>
    </location>
</feature>
<dbReference type="InterPro" id="IPR041522">
    <property type="entry name" value="CdaR_GGDEF"/>
</dbReference>
<dbReference type="Gene3D" id="1.10.10.2840">
    <property type="entry name" value="PucR C-terminal helix-turn-helix domain"/>
    <property type="match status" value="1"/>
</dbReference>
<keyword evidence="5" id="KW-0418">Kinase</keyword>
<keyword evidence="5" id="KW-0808">Transferase</keyword>
<dbReference type="PANTHER" id="PTHR33744:SF1">
    <property type="entry name" value="DNA-BINDING TRANSCRIPTIONAL ACTIVATOR ADER"/>
    <property type="match status" value="1"/>
</dbReference>
<dbReference type="PANTHER" id="PTHR33744">
    <property type="entry name" value="CARBOHYDRATE DIACID REGULATOR"/>
    <property type="match status" value="1"/>
</dbReference>
<comment type="caution">
    <text evidence="5">The sequence shown here is derived from an EMBL/GenBank/DDBJ whole genome shotgun (WGS) entry which is preliminary data.</text>
</comment>
<dbReference type="GO" id="GO:0016301">
    <property type="term" value="F:kinase activity"/>
    <property type="evidence" value="ECO:0007669"/>
    <property type="project" value="UniProtKB-KW"/>
</dbReference>
<proteinExistence type="inferred from homology"/>
<gene>
    <name evidence="5" type="ORF">A9Q68_07885</name>
</gene>
<accession>A0A1L8MMI1</accession>
<dbReference type="InterPro" id="IPR003018">
    <property type="entry name" value="GAF"/>
</dbReference>
<evidence type="ECO:0000259" key="2">
    <source>
        <dbReference type="Pfam" id="PF13185"/>
    </source>
</evidence>
<dbReference type="Gene3D" id="3.30.450.40">
    <property type="match status" value="2"/>
</dbReference>
<dbReference type="InterPro" id="IPR051448">
    <property type="entry name" value="CdaR-like_regulators"/>
</dbReference>
<evidence type="ECO:0000259" key="3">
    <source>
        <dbReference type="Pfam" id="PF13556"/>
    </source>
</evidence>
<name>A0A1L8MMI1_9STRE</name>
<dbReference type="Pfam" id="PF13556">
    <property type="entry name" value="HTH_30"/>
    <property type="match status" value="1"/>
</dbReference>
<dbReference type="Pfam" id="PF13185">
    <property type="entry name" value="GAF_2"/>
    <property type="match status" value="1"/>
</dbReference>
<dbReference type="Pfam" id="PF17853">
    <property type="entry name" value="GGDEF_2"/>
    <property type="match status" value="1"/>
</dbReference>
<evidence type="ECO:0000256" key="1">
    <source>
        <dbReference type="ARBA" id="ARBA00006754"/>
    </source>
</evidence>
<sequence length="733" mass="85557">MTKVINSKSREKFIENIETHLKMTSRQLLNRNSRDEILTIVGQSFRELLSADFVCIGINVKDYLRLHYLSGVESIRELFPYPTDQVDPILYQQSIKSDDNLLREDSVLTQYFRNHQVDSWFTIPITENQSNQGLIIVGYYDERPFIDEMRTVFKELGEYVAIAMDMIQKNENSQKNLRLIAHSAHQLMMQDSIEDLLAQIVNLSGREAKTHYTGIYLLDESREAMLLQKPTFGYVPKDHYIRLSRGNALRDYFPHVEQIGFREITLPISLNGQLVGALYCKKSGNNIFSAKDFELLQTYTNYFSAMYENLSLRRSEYERRQALEELLALQTNLIKKSIDQVDIDEMNRVLSEFIMNDVLVFDPFFNLSAYNQLKDSQLPLDLVVAEIQKEKSSYQNKPATFTLQVAEEELVFNKIEGDREVLGYLVYSQKNRPRNQENFSLAISMAISIYATFFMKYKIEREALNQLKNSFVGALLSSKARDEMDQIIDYASYFNFDINQYHTVAVVDVHSQEVDHQDLINQRIQRNKLFNEMVYHLNKYDKHLVSAIFKGKLLLFKPQESLSDNTYWEKLYDYLQDHQSEQVNLWLAVGSSVKQIVDYRDSYKKAQHVLNVMQNTAYGRQVASFSELGSYSLLNTLTRSDDSKLFVKAQLGGIWSFSKEQSLDLFQTLRVYLENQCQIKASSDQLYIHRSTLLYRLEKIKDILGFDINEDHSHFNLLLAYHLFDLYGPSIFD</sequence>
<dbReference type="InterPro" id="IPR042070">
    <property type="entry name" value="PucR_C-HTH_sf"/>
</dbReference>
<reference evidence="6" key="1">
    <citation type="submission" date="2016-06" db="EMBL/GenBank/DDBJ databases">
        <authorList>
            <person name="de Vries S.P.W."/>
            <person name="Hadjirin N.F."/>
            <person name="Lay E.M."/>
            <person name="Zadoks R.N."/>
            <person name="Peacock S.J."/>
            <person name="Parkhill J."/>
            <person name="Grant A.J."/>
            <person name="Mcdougall S."/>
            <person name="Holmes M.A."/>
        </authorList>
    </citation>
    <scope>NUCLEOTIDE SEQUENCE [LARGE SCALE GENOMIC DNA]</scope>
    <source>
        <strain evidence="6">NZ1587</strain>
    </source>
</reference>
<organism evidence="5 6">
    <name type="scientific">Streptococcus bovimastitidis</name>
    <dbReference type="NCBI Taxonomy" id="1856638"/>
    <lineage>
        <taxon>Bacteria</taxon>
        <taxon>Bacillati</taxon>
        <taxon>Bacillota</taxon>
        <taxon>Bacilli</taxon>
        <taxon>Lactobacillales</taxon>
        <taxon>Streptococcaceae</taxon>
        <taxon>Streptococcus</taxon>
    </lineage>
</organism>
<dbReference type="OrthoDB" id="9792148at2"/>
<dbReference type="STRING" id="1856638.A9Q68_07885"/>
<dbReference type="InterPro" id="IPR025736">
    <property type="entry name" value="PucR_C-HTH_dom"/>
</dbReference>
<comment type="similarity">
    <text evidence="1">Belongs to the CdaR family.</text>
</comment>
<evidence type="ECO:0000313" key="6">
    <source>
        <dbReference type="Proteomes" id="UP000182015"/>
    </source>
</evidence>
<evidence type="ECO:0000313" key="5">
    <source>
        <dbReference type="EMBL" id="OJF71963.1"/>
    </source>
</evidence>
<dbReference type="RefSeq" id="WP_071794250.1">
    <property type="nucleotide sequence ID" value="NZ_LZDD01000002.1"/>
</dbReference>
<evidence type="ECO:0000259" key="4">
    <source>
        <dbReference type="Pfam" id="PF17853"/>
    </source>
</evidence>
<dbReference type="InterPro" id="IPR029016">
    <property type="entry name" value="GAF-like_dom_sf"/>
</dbReference>
<keyword evidence="6" id="KW-1185">Reference proteome</keyword>
<feature type="domain" description="CdaR GGDEF-like" evidence="4">
    <location>
        <begin position="482"/>
        <end position="612"/>
    </location>
</feature>
<dbReference type="Proteomes" id="UP000182015">
    <property type="component" value="Unassembled WGS sequence"/>
</dbReference>